<evidence type="ECO:0000256" key="1">
    <source>
        <dbReference type="ARBA" id="ARBA00001954"/>
    </source>
</evidence>
<comment type="cofactor">
    <cofactor evidence="1">
        <name>Fe(2+)</name>
        <dbReference type="ChEBI" id="CHEBI:29033"/>
    </cofactor>
</comment>
<dbReference type="Gene3D" id="1.10.3680.10">
    <property type="entry name" value="TerB-like"/>
    <property type="match status" value="1"/>
</dbReference>
<keyword evidence="3" id="KW-0479">Metal-binding</keyword>
<comment type="caution">
    <text evidence="6">The sequence shown here is derived from an EMBL/GenBank/DDBJ whole genome shotgun (WGS) entry which is preliminary data.</text>
</comment>
<keyword evidence="7" id="KW-1185">Reference proteome</keyword>
<dbReference type="EMBL" id="JACKZP010000030">
    <property type="protein sequence ID" value="MBC1302255.1"/>
    <property type="molecule type" value="Genomic_DNA"/>
</dbReference>
<dbReference type="RefSeq" id="WP_011318839.1">
    <property type="nucleotide sequence ID" value="NZ_JACKZP010000030.1"/>
</dbReference>
<dbReference type="InterPro" id="IPR004294">
    <property type="entry name" value="Carotenoid_Oase"/>
</dbReference>
<dbReference type="Proteomes" id="UP000570851">
    <property type="component" value="Unassembled WGS sequence"/>
</dbReference>
<organism evidence="6 7">
    <name type="scientific">Trichormus variabilis N2B</name>
    <dbReference type="NCBI Taxonomy" id="2681315"/>
    <lineage>
        <taxon>Bacteria</taxon>
        <taxon>Bacillati</taxon>
        <taxon>Cyanobacteriota</taxon>
        <taxon>Cyanophyceae</taxon>
        <taxon>Nostocales</taxon>
        <taxon>Nostocaceae</taxon>
        <taxon>Trichormus</taxon>
    </lineage>
</organism>
<evidence type="ECO:0000256" key="2">
    <source>
        <dbReference type="ARBA" id="ARBA00006787"/>
    </source>
</evidence>
<dbReference type="GeneID" id="90530510"/>
<keyword evidence="4" id="KW-0560">Oxidoreductase</keyword>
<evidence type="ECO:0000313" key="6">
    <source>
        <dbReference type="EMBL" id="MBC1302255.1"/>
    </source>
</evidence>
<proteinExistence type="inferred from homology"/>
<dbReference type="SUPFAM" id="SSF158682">
    <property type="entry name" value="TerB-like"/>
    <property type="match status" value="1"/>
</dbReference>
<evidence type="ECO:0000256" key="4">
    <source>
        <dbReference type="ARBA" id="ARBA00023002"/>
    </source>
</evidence>
<dbReference type="PANTHER" id="PTHR10543:SF89">
    <property type="entry name" value="CAROTENOID 9,10(9',10')-CLEAVAGE DIOXYGENASE 1"/>
    <property type="match status" value="1"/>
</dbReference>
<evidence type="ECO:0000256" key="3">
    <source>
        <dbReference type="ARBA" id="ARBA00022723"/>
    </source>
</evidence>
<dbReference type="PANTHER" id="PTHR10543">
    <property type="entry name" value="BETA-CAROTENE DIOXYGENASE"/>
    <property type="match status" value="1"/>
</dbReference>
<dbReference type="InterPro" id="IPR029024">
    <property type="entry name" value="TerB-like"/>
</dbReference>
<reference evidence="6 7" key="1">
    <citation type="submission" date="2019-11" db="EMBL/GenBank/DDBJ databases">
        <title>Comparison of genomes from free-living endosymbiotic cyanobacteria isolated from Azolla.</title>
        <authorList>
            <person name="Thiel T."/>
            <person name="Pratte B."/>
        </authorList>
    </citation>
    <scope>NUCLEOTIDE SEQUENCE [LARGE SCALE GENOMIC DNA]</scope>
    <source>
        <strain evidence="6 7">N2B</strain>
    </source>
</reference>
<name>A0ABR6S795_ANAVA</name>
<evidence type="ECO:0000313" key="7">
    <source>
        <dbReference type="Proteomes" id="UP000570851"/>
    </source>
</evidence>
<comment type="similarity">
    <text evidence="2">Belongs to the carotenoid oxygenase family.</text>
</comment>
<evidence type="ECO:0000256" key="5">
    <source>
        <dbReference type="ARBA" id="ARBA00023004"/>
    </source>
</evidence>
<protein>
    <submittedName>
        <fullName evidence="6">Carotenoid oxygenase family protein</fullName>
    </submittedName>
</protein>
<sequence>MLFKVNGRIYEEESGVGIANLVVEAFDKDILKNDKLGQTKTDQDGKFAINYSEANFKSALEKFEGNPDLYIVVKTPDLANILYSSEKNIRPDASTNEHFDVPIPKTTLIAYQERSTQENKQLLKILLGMAWLDGELEPGEKEYLSKVAAQKRLTEDAEIKSLLSDSKPIQPQQCFDWLQAYLGKNPSPYKFEALDEVLESLFTSGAEIDEREKEMLAAFADKNTRQTVLQERLGSIFLDPDFLAKVTPDTPDSPQTARKNLKKGFAYARVPQAVLSKLTSAQSDPQVKEELAHRFLTLNYAPVRKEITADNLEVIGKLPQELSGTFLRIGPNPRFAPLGLYHWFDGDGMIHGVQIKNGKASYRNRYVRTEGWKIEEKEGQAIWPGLLNLPRFDEPHGIMMKNVANTALVWHHGRLLALWEGGEPYEISLPNLDTVGSYTFNEQLTFPFCAHPKVDARTGEMMFFGYQPLTKPYVQYGIVSPEGKIVKTIPIDIPSPISMHDFAITEKYTIFLDMPLALKPMRVMQGKVPLVFERNKPSRFGIIPRHGGEIRWFTVPSCMVYHVVNAYEEGNEVILVAYRMDWTQLFIPDRENALDFVNTDTSSEKLAPEMTKLYRWRFNLSTGQVKEEILDKDEICEFPRINDRLIGCKMRYVYSGIGAMYMERPLFDGVKKYDLESGTAQSVYFGRGRFGGECVFAPRPGGKTEDDGWVLTYIYDAVNKRSEFIVLDAQNITAEPVARVILPQRVPFGFHCEWVSSEKMATANR</sequence>
<accession>A0ABR6S795</accession>
<gene>
    <name evidence="6" type="ORF">GNE12_10040</name>
</gene>
<keyword evidence="5" id="KW-0408">Iron</keyword>
<dbReference type="CDD" id="cd07177">
    <property type="entry name" value="terB_like"/>
    <property type="match status" value="1"/>
</dbReference>
<dbReference type="Pfam" id="PF03055">
    <property type="entry name" value="RPE65"/>
    <property type="match status" value="1"/>
</dbReference>